<evidence type="ECO:0000313" key="4">
    <source>
        <dbReference type="EMBL" id="MDA0142117.1"/>
    </source>
</evidence>
<accession>A0ABT4RU59</accession>
<dbReference type="Gene3D" id="3.40.190.10">
    <property type="entry name" value="Periplasmic binding protein-like II"/>
    <property type="match status" value="2"/>
</dbReference>
<keyword evidence="5" id="KW-1185">Reference proteome</keyword>
<evidence type="ECO:0000256" key="2">
    <source>
        <dbReference type="ARBA" id="ARBA00022448"/>
    </source>
</evidence>
<evidence type="ECO:0000256" key="3">
    <source>
        <dbReference type="ARBA" id="ARBA00022729"/>
    </source>
</evidence>
<dbReference type="InterPro" id="IPR050490">
    <property type="entry name" value="Bact_solute-bd_prot1"/>
</dbReference>
<reference evidence="4" key="1">
    <citation type="submission" date="2022-10" db="EMBL/GenBank/DDBJ databases">
        <title>The WGS of Solirubrobacter sp. CPCC 204708.</title>
        <authorList>
            <person name="Jiang Z."/>
        </authorList>
    </citation>
    <scope>NUCLEOTIDE SEQUENCE</scope>
    <source>
        <strain evidence="4">CPCC 204708</strain>
    </source>
</reference>
<evidence type="ECO:0000256" key="1">
    <source>
        <dbReference type="ARBA" id="ARBA00008520"/>
    </source>
</evidence>
<dbReference type="CDD" id="cd14750">
    <property type="entry name" value="PBP2_TMBP"/>
    <property type="match status" value="1"/>
</dbReference>
<keyword evidence="3" id="KW-0732">Signal</keyword>
<dbReference type="PANTHER" id="PTHR43649:SF34">
    <property type="entry name" value="ABC TRANSPORTER PERIPLASMIC-BINDING PROTEIN YCJN-RELATED"/>
    <property type="match status" value="1"/>
</dbReference>
<proteinExistence type="inferred from homology"/>
<comment type="caution">
    <text evidence="4">The sequence shown here is derived from an EMBL/GenBank/DDBJ whole genome shotgun (WGS) entry which is preliminary data.</text>
</comment>
<dbReference type="Proteomes" id="UP001147700">
    <property type="component" value="Unassembled WGS sequence"/>
</dbReference>
<gene>
    <name evidence="4" type="ORF">OJ962_31830</name>
</gene>
<keyword evidence="2" id="KW-0813">Transport</keyword>
<dbReference type="PANTHER" id="PTHR43649">
    <property type="entry name" value="ARABINOSE-BINDING PROTEIN-RELATED"/>
    <property type="match status" value="1"/>
</dbReference>
<protein>
    <submittedName>
        <fullName evidence="4">ABC transporter substrate-binding protein</fullName>
    </submittedName>
</protein>
<comment type="similarity">
    <text evidence="1">Belongs to the bacterial solute-binding protein 1 family.</text>
</comment>
<dbReference type="Pfam" id="PF01547">
    <property type="entry name" value="SBP_bac_1"/>
    <property type="match status" value="1"/>
</dbReference>
<sequence length="411" mass="44315">MAIAATAAAIVAGCGGSSGGPVTLNFVGPIDPGGTNTKAAAECSQQSGGRYRIRQLPVANSADATRELFVRRLAAGDKNMDIINMDTIYTPEFAEAGWLTELTGADKEDALEDVLPGPAESVTWEDKIYGVPLNTNVQLLWYRKDLVPRAPETWDEMIQMAKELPAGQGNILEQGNKYEGYVVWFNNLVSSAGGEIVDAEGRPVLDEAAVKAATIIRDVARSGRADPSLSTAQEDQARLAFEAGKGAFMLNWPYVYAAARADAETSEVTAEVFKNMGYARWPAVNKGEPSRVSIGGQNLGVPKSGRNPKLAMEAALCMTQQKWQAQEAINEGLPPVMNAVYDDPEVRKVYPFADLLREQLKDSVVRPPTPSYSDVTLAIQDSLHPPAAINPEQAINTLRDRLNTLADGGMY</sequence>
<dbReference type="SUPFAM" id="SSF53850">
    <property type="entry name" value="Periplasmic binding protein-like II"/>
    <property type="match status" value="1"/>
</dbReference>
<name>A0ABT4RU59_9ACTN</name>
<evidence type="ECO:0000313" key="5">
    <source>
        <dbReference type="Proteomes" id="UP001147700"/>
    </source>
</evidence>
<dbReference type="RefSeq" id="WP_202953964.1">
    <property type="nucleotide sequence ID" value="NZ_JAPCID010000075.1"/>
</dbReference>
<dbReference type="InterPro" id="IPR006059">
    <property type="entry name" value="SBP"/>
</dbReference>
<organism evidence="4 5">
    <name type="scientific">Solirubrobacter deserti</name>
    <dbReference type="NCBI Taxonomy" id="2282478"/>
    <lineage>
        <taxon>Bacteria</taxon>
        <taxon>Bacillati</taxon>
        <taxon>Actinomycetota</taxon>
        <taxon>Thermoleophilia</taxon>
        <taxon>Solirubrobacterales</taxon>
        <taxon>Solirubrobacteraceae</taxon>
        <taxon>Solirubrobacter</taxon>
    </lineage>
</organism>
<dbReference type="EMBL" id="JAPCID010000075">
    <property type="protein sequence ID" value="MDA0142117.1"/>
    <property type="molecule type" value="Genomic_DNA"/>
</dbReference>